<evidence type="ECO:0000256" key="3">
    <source>
        <dbReference type="ARBA" id="ARBA00022452"/>
    </source>
</evidence>
<keyword evidence="4 7" id="KW-0812">Transmembrane</keyword>
<feature type="domain" description="TonB-dependent receptor plug" evidence="10">
    <location>
        <begin position="258"/>
        <end position="363"/>
    </location>
</feature>
<evidence type="ECO:0000256" key="8">
    <source>
        <dbReference type="SAM" id="MobiDB-lite"/>
    </source>
</evidence>
<dbReference type="InterPro" id="IPR012910">
    <property type="entry name" value="Plug_dom"/>
</dbReference>
<proteinExistence type="inferred from homology"/>
<dbReference type="InterPro" id="IPR008969">
    <property type="entry name" value="CarboxyPept-like_regulatory"/>
</dbReference>
<gene>
    <name evidence="11" type="ORF">ABR189_15880</name>
</gene>
<organism evidence="11 12">
    <name type="scientific">Chitinophaga defluvii</name>
    <dbReference type="NCBI Taxonomy" id="3163343"/>
    <lineage>
        <taxon>Bacteria</taxon>
        <taxon>Pseudomonadati</taxon>
        <taxon>Bacteroidota</taxon>
        <taxon>Chitinophagia</taxon>
        <taxon>Chitinophagales</taxon>
        <taxon>Chitinophagaceae</taxon>
        <taxon>Chitinophaga</taxon>
    </lineage>
</organism>
<comment type="caution">
    <text evidence="11">The sequence shown here is derived from an EMBL/GenBank/DDBJ whole genome shotgun (WGS) entry which is preliminary data.</text>
</comment>
<accession>A0ABV2T751</accession>
<dbReference type="PROSITE" id="PS52016">
    <property type="entry name" value="TONB_DEPENDENT_REC_3"/>
    <property type="match status" value="1"/>
</dbReference>
<evidence type="ECO:0000256" key="7">
    <source>
        <dbReference type="PROSITE-ProRule" id="PRU01360"/>
    </source>
</evidence>
<keyword evidence="6 7" id="KW-0998">Cell outer membrane</keyword>
<dbReference type="InterPro" id="IPR039426">
    <property type="entry name" value="TonB-dep_rcpt-like"/>
</dbReference>
<dbReference type="SUPFAM" id="SSF49464">
    <property type="entry name" value="Carboxypeptidase regulatory domain-like"/>
    <property type="match status" value="1"/>
</dbReference>
<dbReference type="RefSeq" id="WP_354661434.1">
    <property type="nucleotide sequence ID" value="NZ_JBEXAC010000002.1"/>
</dbReference>
<keyword evidence="9" id="KW-0732">Signal</keyword>
<feature type="compositionally biased region" description="Basic and acidic residues" evidence="8">
    <location>
        <begin position="126"/>
        <end position="141"/>
    </location>
</feature>
<dbReference type="InterPro" id="IPR036942">
    <property type="entry name" value="Beta-barrel_TonB_sf"/>
</dbReference>
<keyword evidence="5 7" id="KW-0472">Membrane</keyword>
<evidence type="ECO:0000256" key="6">
    <source>
        <dbReference type="ARBA" id="ARBA00023237"/>
    </source>
</evidence>
<dbReference type="Pfam" id="PF07715">
    <property type="entry name" value="Plug"/>
    <property type="match status" value="1"/>
</dbReference>
<protein>
    <submittedName>
        <fullName evidence="11">TonB-dependent receptor</fullName>
    </submittedName>
</protein>
<dbReference type="SUPFAM" id="SSF56935">
    <property type="entry name" value="Porins"/>
    <property type="match status" value="1"/>
</dbReference>
<comment type="similarity">
    <text evidence="7">Belongs to the TonB-dependent receptor family.</text>
</comment>
<keyword evidence="2 7" id="KW-0813">Transport</keyword>
<dbReference type="Gene3D" id="2.60.40.1120">
    <property type="entry name" value="Carboxypeptidase-like, regulatory domain"/>
    <property type="match status" value="1"/>
</dbReference>
<dbReference type="Gene3D" id="2.40.170.20">
    <property type="entry name" value="TonB-dependent receptor, beta-barrel domain"/>
    <property type="match status" value="1"/>
</dbReference>
<dbReference type="Pfam" id="PF13715">
    <property type="entry name" value="CarbopepD_reg_2"/>
    <property type="match status" value="1"/>
</dbReference>
<evidence type="ECO:0000256" key="2">
    <source>
        <dbReference type="ARBA" id="ARBA00022448"/>
    </source>
</evidence>
<dbReference type="Gene3D" id="2.170.130.10">
    <property type="entry name" value="TonB-dependent receptor, plug domain"/>
    <property type="match status" value="1"/>
</dbReference>
<feature type="region of interest" description="Disordered" evidence="8">
    <location>
        <begin position="116"/>
        <end position="145"/>
    </location>
</feature>
<evidence type="ECO:0000313" key="11">
    <source>
        <dbReference type="EMBL" id="MET6998864.1"/>
    </source>
</evidence>
<feature type="chain" id="PRO_5047143848" evidence="9">
    <location>
        <begin position="24"/>
        <end position="1171"/>
    </location>
</feature>
<evidence type="ECO:0000313" key="12">
    <source>
        <dbReference type="Proteomes" id="UP001549749"/>
    </source>
</evidence>
<dbReference type="EMBL" id="JBEXAC010000002">
    <property type="protein sequence ID" value="MET6998864.1"/>
    <property type="molecule type" value="Genomic_DNA"/>
</dbReference>
<name>A0ABV2T751_9BACT</name>
<dbReference type="InterPro" id="IPR023996">
    <property type="entry name" value="TonB-dep_OMP_SusC/RagA"/>
</dbReference>
<keyword evidence="3 7" id="KW-1134">Transmembrane beta strand</keyword>
<evidence type="ECO:0000259" key="10">
    <source>
        <dbReference type="Pfam" id="PF07715"/>
    </source>
</evidence>
<evidence type="ECO:0000256" key="9">
    <source>
        <dbReference type="SAM" id="SignalP"/>
    </source>
</evidence>
<dbReference type="NCBIfam" id="TIGR04057">
    <property type="entry name" value="SusC_RagA_signa"/>
    <property type="match status" value="1"/>
</dbReference>
<evidence type="ECO:0000256" key="5">
    <source>
        <dbReference type="ARBA" id="ARBA00023136"/>
    </source>
</evidence>
<evidence type="ECO:0000256" key="4">
    <source>
        <dbReference type="ARBA" id="ARBA00022692"/>
    </source>
</evidence>
<dbReference type="InterPro" id="IPR037066">
    <property type="entry name" value="Plug_dom_sf"/>
</dbReference>
<reference evidence="11 12" key="1">
    <citation type="submission" date="2024-06" db="EMBL/GenBank/DDBJ databases">
        <title>Chitinophaga defluvii sp. nov., isolated from municipal sewage.</title>
        <authorList>
            <person name="Zhang L."/>
        </authorList>
    </citation>
    <scope>NUCLEOTIDE SEQUENCE [LARGE SCALE GENOMIC DNA]</scope>
    <source>
        <strain evidence="11 12">H8</strain>
    </source>
</reference>
<evidence type="ECO:0000256" key="1">
    <source>
        <dbReference type="ARBA" id="ARBA00004571"/>
    </source>
</evidence>
<comment type="subcellular location">
    <subcellularLocation>
        <location evidence="1 7">Cell outer membrane</location>
        <topology evidence="1 7">Multi-pass membrane protein</topology>
    </subcellularLocation>
</comment>
<keyword evidence="11" id="KW-0675">Receptor</keyword>
<dbReference type="Proteomes" id="UP001549749">
    <property type="component" value="Unassembled WGS sequence"/>
</dbReference>
<dbReference type="InterPro" id="IPR023997">
    <property type="entry name" value="TonB-dep_OMP_SusC/RagA_CS"/>
</dbReference>
<sequence length="1171" mass="130020">MSLHVHARILGAGMLLCSISLLSAPLAAQDMLMQEPARNDAFAFQSKRKTIQSLGEILQDIERQHDVSFVCKSELLRMRINTGEEDFRSKAFVQALLEVLRPYRLRVKQVTQQQFAISSSEEDDNGNGRKQTEKEAAHEETGSLDMIRTGNSLFERTRDWASIQVLKVSGVVTAGNNGNPLPGVTVTVKGTGNGTVTNAEGRFEISVPDKNAVLTFSYIGYLPKEIAVNNRQQLNVQLDEDTRQLNQVVVVGFGTQKKVNLTGAVAMATSKDLASRPVTSVSTALQGLLPGLSAVSASGQPGSSSATLRIRGTGTTNNSDPFVLIDGIPGDINFLNPNDIESISVLKDAASASIYGSRAANGVILVTTKTGKLNQKPTVTYSGYYGVQLPTALPKMLGSVEYMQMLNEAQRNVNLPPTYTEEDIQKVRDGSDPNYFANTNWPKALFKDYAPQQEHNLSLNGGTKDVSYYLSYGRQNQDGLVVGDQYKAKRNNIRARVNSYKLFDVIDLDGNIGYIDREQNQPASATEYNAGAIYTALTMSPLNPVRFDNGTWGYGGGSSNPVAMATDGGYNNFTSQEVTANLQAKVHILRNLVLTGQYGTNIVNQKRNTFSRKLDYFYPETGNFWYSNSTSNSLGSRDITNRLENMSLLLNYNLDVQKHHIKILAGYQQEAYRYESFYASKTNFPSDENPSFNLGTENPNATGDGYQYGLRSYLGRLNYDFGEKYLLEVNFRYDGSSRYAPGLRFGFFPSASVGWRFSQEEFFKQSSLPKWMNEGKLRASYGDLGNQYGANGPGYSEWYPYQQTIGGVATMPIGNVLTRGMAQTILANPLLKWEKVNMLNIGVDLTFLNNRLTFTGDWFNKKTLDVQLKVPQPDVLGLEVPDQNAGDVSNKGWEVAIGWNDRIGEVTYGATAQLSDVRNKVLNLGGAPPTIATRIRQVGYPIDAFYGYKTDGLAQESDFTKDPVTGKLTPNFPIFDADKGKVGPGDIKYRDLNGDGVITADNDQTVIGDAFPRYAYSFRGNLGYKGFDFAFFLQGVGKGNGYVNSVGIHAFQAFGSYPQEVHRDHWTPENTGAWYPRLTYLDTRNTTMRQSDYWLQNAAYLRVKNIQLGYTLPQRWVQQLRIQQLRVYMSADNLFTKTKYFYAYDPETPVTNGGIYPQVKTIVFGVNVNFK</sequence>
<feature type="signal peptide" evidence="9">
    <location>
        <begin position="1"/>
        <end position="23"/>
    </location>
</feature>
<keyword evidence="12" id="KW-1185">Reference proteome</keyword>
<dbReference type="NCBIfam" id="TIGR04056">
    <property type="entry name" value="OMP_RagA_SusC"/>
    <property type="match status" value="1"/>
</dbReference>